<feature type="domain" description="CW-type" evidence="11">
    <location>
        <begin position="60"/>
        <end position="115"/>
    </location>
</feature>
<keyword evidence="4" id="KW-0862">Zinc</keyword>
<sequence length="221" mass="25316">MESALSKEIIEWSREDLHGARMQPMEKTKGKKRRSDPRSHGNRRELGFTFFFPEKSALVRSSIGAYAVQCEACLKWRLIDTEEEYEEIRSRFIEEPFVCSKKADVSCEDPTDIEYDATRTWAADKPNVPKTPKGFQRDLVLRKDFSKMDAYYITPTGKKVRALSEIAAYLSSNPDCKDLSPSDFNFMVPKIMADTIPAHIERKVSTSGSNKKRKKSENGDE</sequence>
<dbReference type="PROSITE" id="PS50982">
    <property type="entry name" value="MBD"/>
    <property type="match status" value="1"/>
</dbReference>
<dbReference type="SUPFAM" id="SSF54171">
    <property type="entry name" value="DNA-binding domain"/>
    <property type="match status" value="1"/>
</dbReference>
<dbReference type="InterPro" id="IPR001739">
    <property type="entry name" value="Methyl_CpG_DNA-bd"/>
</dbReference>
<feature type="region of interest" description="Disordered" evidence="9">
    <location>
        <begin position="202"/>
        <end position="221"/>
    </location>
</feature>
<dbReference type="Gene3D" id="3.30.40.100">
    <property type="match status" value="1"/>
</dbReference>
<dbReference type="EMBL" id="QGNW01000006">
    <property type="protein sequence ID" value="RVX20450.1"/>
    <property type="molecule type" value="Genomic_DNA"/>
</dbReference>
<dbReference type="CDD" id="cd01396">
    <property type="entry name" value="MeCP2_MBD"/>
    <property type="match status" value="1"/>
</dbReference>
<dbReference type="Pfam" id="PF01429">
    <property type="entry name" value="MBD"/>
    <property type="match status" value="1"/>
</dbReference>
<protein>
    <submittedName>
        <fullName evidence="12">Methyl-CpG-binding domain-containing protein 4</fullName>
    </submittedName>
</protein>
<evidence type="ECO:0000256" key="1">
    <source>
        <dbReference type="ARBA" id="ARBA00004123"/>
    </source>
</evidence>
<evidence type="ECO:0000259" key="10">
    <source>
        <dbReference type="PROSITE" id="PS50982"/>
    </source>
</evidence>
<evidence type="ECO:0000256" key="8">
    <source>
        <dbReference type="ARBA" id="ARBA00023242"/>
    </source>
</evidence>
<comment type="caution">
    <text evidence="12">The sequence shown here is derived from an EMBL/GenBank/DDBJ whole genome shotgun (WGS) entry which is preliminary data.</text>
</comment>
<evidence type="ECO:0000256" key="6">
    <source>
        <dbReference type="ARBA" id="ARBA00023125"/>
    </source>
</evidence>
<proteinExistence type="predicted"/>
<dbReference type="GO" id="GO:0003677">
    <property type="term" value="F:DNA binding"/>
    <property type="evidence" value="ECO:0007669"/>
    <property type="project" value="UniProtKB-KW"/>
</dbReference>
<feature type="region of interest" description="Disordered" evidence="9">
    <location>
        <begin position="15"/>
        <end position="41"/>
    </location>
</feature>
<keyword evidence="2" id="KW-0479">Metal-binding</keyword>
<dbReference type="PANTHER" id="PTHR12396:SF10">
    <property type="entry name" value="METHYL-CPG-BINDING DOMAIN-CONTAINING PROTEIN 1-RELATED"/>
    <property type="match status" value="1"/>
</dbReference>
<feature type="compositionally biased region" description="Basic and acidic residues" evidence="9">
    <location>
        <begin position="15"/>
        <end position="28"/>
    </location>
</feature>
<evidence type="ECO:0000256" key="5">
    <source>
        <dbReference type="ARBA" id="ARBA00023015"/>
    </source>
</evidence>
<feature type="domain" description="MBD" evidence="10">
    <location>
        <begin position="121"/>
        <end position="191"/>
    </location>
</feature>
<dbReference type="PROSITE" id="PS51050">
    <property type="entry name" value="ZF_CW"/>
    <property type="match status" value="1"/>
</dbReference>
<evidence type="ECO:0000256" key="9">
    <source>
        <dbReference type="SAM" id="MobiDB-lite"/>
    </source>
</evidence>
<gene>
    <name evidence="12" type="primary">MBD4_0</name>
    <name evidence="12" type="ORF">CK203_002736</name>
</gene>
<evidence type="ECO:0000259" key="11">
    <source>
        <dbReference type="PROSITE" id="PS51050"/>
    </source>
</evidence>
<keyword evidence="3" id="KW-0863">Zinc-finger</keyword>
<dbReference type="GO" id="GO:0008270">
    <property type="term" value="F:zinc ion binding"/>
    <property type="evidence" value="ECO:0007669"/>
    <property type="project" value="UniProtKB-KW"/>
</dbReference>
<dbReference type="Proteomes" id="UP000288805">
    <property type="component" value="Unassembled WGS sequence"/>
</dbReference>
<evidence type="ECO:0000256" key="2">
    <source>
        <dbReference type="ARBA" id="ARBA00022723"/>
    </source>
</evidence>
<dbReference type="InterPro" id="IPR016177">
    <property type="entry name" value="DNA-bd_dom_sf"/>
</dbReference>
<reference evidence="12 13" key="1">
    <citation type="journal article" date="2018" name="PLoS Genet.">
        <title>Population sequencing reveals clonal diversity and ancestral inbreeding in the grapevine cultivar Chardonnay.</title>
        <authorList>
            <person name="Roach M.J."/>
            <person name="Johnson D.L."/>
            <person name="Bohlmann J."/>
            <person name="van Vuuren H.J."/>
            <person name="Jones S.J."/>
            <person name="Pretorius I.S."/>
            <person name="Schmidt S.A."/>
            <person name="Borneman A.R."/>
        </authorList>
    </citation>
    <scope>NUCLEOTIDE SEQUENCE [LARGE SCALE GENOMIC DNA]</scope>
    <source>
        <strain evidence="13">cv. Chardonnay</strain>
        <tissue evidence="12">Leaf</tissue>
    </source>
</reference>
<name>A0A438KGY2_VITVI</name>
<evidence type="ECO:0000313" key="13">
    <source>
        <dbReference type="Proteomes" id="UP000288805"/>
    </source>
</evidence>
<evidence type="ECO:0000256" key="4">
    <source>
        <dbReference type="ARBA" id="ARBA00022833"/>
    </source>
</evidence>
<dbReference type="SMART" id="SM00391">
    <property type="entry name" value="MBD"/>
    <property type="match status" value="1"/>
</dbReference>
<dbReference type="Gene3D" id="3.30.890.10">
    <property type="entry name" value="Methyl-cpg-binding Protein 2, Chain A"/>
    <property type="match status" value="1"/>
</dbReference>
<dbReference type="Pfam" id="PF07496">
    <property type="entry name" value="zf-CW"/>
    <property type="match status" value="1"/>
</dbReference>
<keyword evidence="6" id="KW-0238">DNA-binding</keyword>
<keyword evidence="5" id="KW-0805">Transcription regulation</keyword>
<comment type="subcellular location">
    <subcellularLocation>
        <location evidence="1">Nucleus</location>
    </subcellularLocation>
</comment>
<dbReference type="GO" id="GO:0005634">
    <property type="term" value="C:nucleus"/>
    <property type="evidence" value="ECO:0007669"/>
    <property type="project" value="UniProtKB-SubCell"/>
</dbReference>
<dbReference type="InterPro" id="IPR011124">
    <property type="entry name" value="Znf_CW"/>
</dbReference>
<organism evidence="12 13">
    <name type="scientific">Vitis vinifera</name>
    <name type="common">Grape</name>
    <dbReference type="NCBI Taxonomy" id="29760"/>
    <lineage>
        <taxon>Eukaryota</taxon>
        <taxon>Viridiplantae</taxon>
        <taxon>Streptophyta</taxon>
        <taxon>Embryophyta</taxon>
        <taxon>Tracheophyta</taxon>
        <taxon>Spermatophyta</taxon>
        <taxon>Magnoliopsida</taxon>
        <taxon>eudicotyledons</taxon>
        <taxon>Gunneridae</taxon>
        <taxon>Pentapetalae</taxon>
        <taxon>rosids</taxon>
        <taxon>Vitales</taxon>
        <taxon>Vitaceae</taxon>
        <taxon>Viteae</taxon>
        <taxon>Vitis</taxon>
    </lineage>
</organism>
<evidence type="ECO:0000256" key="3">
    <source>
        <dbReference type="ARBA" id="ARBA00022771"/>
    </source>
</evidence>
<dbReference type="PANTHER" id="PTHR12396">
    <property type="entry name" value="METHYL-CPG BINDING PROTEIN, MBD"/>
    <property type="match status" value="1"/>
</dbReference>
<evidence type="ECO:0000313" key="12">
    <source>
        <dbReference type="EMBL" id="RVX20450.1"/>
    </source>
</evidence>
<evidence type="ECO:0000256" key="7">
    <source>
        <dbReference type="ARBA" id="ARBA00023163"/>
    </source>
</evidence>
<keyword evidence="8" id="KW-0539">Nucleus</keyword>
<dbReference type="AlphaFoldDB" id="A0A438KGY2"/>
<keyword evidence="7" id="KW-0804">Transcription</keyword>
<accession>A0A438KGY2</accession>